<dbReference type="GO" id="GO:0016491">
    <property type="term" value="F:oxidoreductase activity"/>
    <property type="evidence" value="ECO:0007669"/>
    <property type="project" value="UniProtKB-KW"/>
</dbReference>
<keyword evidence="3 7" id="KW-0560">Oxidoreductase</keyword>
<comment type="caution">
    <text evidence="7">The sequence shown here is derived from an EMBL/GenBank/DDBJ whole genome shotgun (WGS) entry which is preliminary data.</text>
</comment>
<proteinExistence type="predicted"/>
<protein>
    <submittedName>
        <fullName evidence="7">Dicamba O-demethylase, oxygenase component</fullName>
        <ecNumber evidence="7">1.14.15.-</ecNumber>
    </submittedName>
</protein>
<dbReference type="EMBL" id="CAJQYY010000025">
    <property type="protein sequence ID" value="CAG4913674.1"/>
    <property type="molecule type" value="Genomic_DNA"/>
</dbReference>
<keyword evidence="1" id="KW-0001">2Fe-2S</keyword>
<evidence type="ECO:0000313" key="8">
    <source>
        <dbReference type="Proteomes" id="UP000789752"/>
    </source>
</evidence>
<dbReference type="Gene3D" id="2.102.10.10">
    <property type="entry name" value="Rieske [2Fe-2S] iron-sulphur domain"/>
    <property type="match status" value="1"/>
</dbReference>
<dbReference type="InterPro" id="IPR044043">
    <property type="entry name" value="VanA_C_cat"/>
</dbReference>
<evidence type="ECO:0000313" key="7">
    <source>
        <dbReference type="EMBL" id="CAG4913674.1"/>
    </source>
</evidence>
<evidence type="ECO:0000259" key="6">
    <source>
        <dbReference type="PROSITE" id="PS51296"/>
    </source>
</evidence>
<name>A0ABN7QRS1_9BURK</name>
<feature type="domain" description="Rieske" evidence="6">
    <location>
        <begin position="8"/>
        <end position="110"/>
    </location>
</feature>
<accession>A0ABN7QRS1</accession>
<dbReference type="PROSITE" id="PS51296">
    <property type="entry name" value="RIESKE"/>
    <property type="match status" value="1"/>
</dbReference>
<organism evidence="7 8">
    <name type="scientific">Paraburkholderia gardini</name>
    <dbReference type="NCBI Taxonomy" id="2823469"/>
    <lineage>
        <taxon>Bacteria</taxon>
        <taxon>Pseudomonadati</taxon>
        <taxon>Pseudomonadota</taxon>
        <taxon>Betaproteobacteria</taxon>
        <taxon>Burkholderiales</taxon>
        <taxon>Burkholderiaceae</taxon>
        <taxon>Paraburkholderia</taxon>
    </lineage>
</organism>
<dbReference type="Pfam" id="PF00355">
    <property type="entry name" value="Rieske"/>
    <property type="match status" value="1"/>
</dbReference>
<keyword evidence="8" id="KW-1185">Reference proteome</keyword>
<keyword evidence="2" id="KW-0479">Metal-binding</keyword>
<dbReference type="Proteomes" id="UP000789752">
    <property type="component" value="Unassembled WGS sequence"/>
</dbReference>
<dbReference type="InterPro" id="IPR017941">
    <property type="entry name" value="Rieske_2Fe-2S"/>
</dbReference>
<keyword evidence="4" id="KW-0408">Iron</keyword>
<dbReference type="SUPFAM" id="SSF50022">
    <property type="entry name" value="ISP domain"/>
    <property type="match status" value="1"/>
</dbReference>
<evidence type="ECO:0000256" key="3">
    <source>
        <dbReference type="ARBA" id="ARBA00023002"/>
    </source>
</evidence>
<dbReference type="SUPFAM" id="SSF55961">
    <property type="entry name" value="Bet v1-like"/>
    <property type="match status" value="1"/>
</dbReference>
<dbReference type="Pfam" id="PF19112">
    <property type="entry name" value="VanA_C"/>
    <property type="match status" value="1"/>
</dbReference>
<evidence type="ECO:0000256" key="5">
    <source>
        <dbReference type="ARBA" id="ARBA00023014"/>
    </source>
</evidence>
<dbReference type="PANTHER" id="PTHR21266">
    <property type="entry name" value="IRON-SULFUR DOMAIN CONTAINING PROTEIN"/>
    <property type="match status" value="1"/>
</dbReference>
<dbReference type="CDD" id="cd08878">
    <property type="entry name" value="RHO_alpha_C_DMO-like"/>
    <property type="match status" value="1"/>
</dbReference>
<dbReference type="EC" id="1.14.15.-" evidence="7"/>
<dbReference type="Gene3D" id="3.90.380.10">
    <property type="entry name" value="Naphthalene 1,2-dioxygenase Alpha Subunit, Chain A, domain 1"/>
    <property type="match status" value="1"/>
</dbReference>
<dbReference type="InterPro" id="IPR050584">
    <property type="entry name" value="Cholesterol_7-desaturase"/>
</dbReference>
<dbReference type="PANTHER" id="PTHR21266:SF60">
    <property type="entry name" value="3-KETOSTEROID-9-ALPHA-MONOOXYGENASE, OXYGENASE COMPONENT"/>
    <property type="match status" value="1"/>
</dbReference>
<keyword evidence="5" id="KW-0411">Iron-sulfur</keyword>
<sequence>MKFLKNAWYGAIWGDELGNRLITRRFLNEPVVLYRKADGMPVALADRCPHRFAPLSMGTLLNDQIECLYHGLRFDCSGTCTDNPNGAGLIPKAAKVRSYPLHERWGMVWIWMGDPEFADPDLIPDLPWLTDTTHYASMHGYLKLNANYLLVNDNLTDLSHASFVHVKTLEPREMAREIFKLTEEDGTIWTRLFYSGMSTPVFFKAIPGIPEKVDHWLEMRCDPPGTMVTFYGVTPVGRPREEGYDTCNPNITTPETEWTTHYFWGSARTFALDDHELTSHLKELVELAFNTEDKPIIEGQQQIIGQNELMQLQPVLLPNDGGSGRARRFIELRIVAEEQSAAKPLEAVAAR</sequence>
<evidence type="ECO:0000256" key="2">
    <source>
        <dbReference type="ARBA" id="ARBA00022723"/>
    </source>
</evidence>
<dbReference type="InterPro" id="IPR036922">
    <property type="entry name" value="Rieske_2Fe-2S_sf"/>
</dbReference>
<evidence type="ECO:0000256" key="4">
    <source>
        <dbReference type="ARBA" id="ARBA00023004"/>
    </source>
</evidence>
<reference evidence="7 8" key="1">
    <citation type="submission" date="2021-04" db="EMBL/GenBank/DDBJ databases">
        <authorList>
            <person name="Vanwijnsberghe S."/>
        </authorList>
    </citation>
    <scope>NUCLEOTIDE SEQUENCE [LARGE SCALE GENOMIC DNA]</scope>
    <source>
        <strain evidence="7 8">LMG 32171</strain>
    </source>
</reference>
<evidence type="ECO:0000256" key="1">
    <source>
        <dbReference type="ARBA" id="ARBA00022714"/>
    </source>
</evidence>
<gene>
    <name evidence="7" type="primary">ddmC_2</name>
    <name evidence="7" type="ORF">R54767_04025</name>
</gene>